<evidence type="ECO:0000256" key="9">
    <source>
        <dbReference type="ARBA" id="ARBA00023224"/>
    </source>
</evidence>
<dbReference type="CDD" id="cd00637">
    <property type="entry name" value="7tm_classA_rhodopsin-like"/>
    <property type="match status" value="1"/>
</dbReference>
<dbReference type="Proteomes" id="UP000001593">
    <property type="component" value="Unassembled WGS sequence"/>
</dbReference>
<dbReference type="Pfam" id="PF00001">
    <property type="entry name" value="7tm_1"/>
    <property type="match status" value="1"/>
</dbReference>
<dbReference type="InterPro" id="IPR017452">
    <property type="entry name" value="GPCR_Rhodpsn_7TM"/>
</dbReference>
<feature type="transmembrane region" description="Helical" evidence="11">
    <location>
        <begin position="23"/>
        <end position="48"/>
    </location>
</feature>
<evidence type="ECO:0000313" key="13">
    <source>
        <dbReference type="EMBL" id="EDO37659.1"/>
    </source>
</evidence>
<protein>
    <recommendedName>
        <fullName evidence="12">G-protein coupled receptors family 1 profile domain-containing protein</fullName>
    </recommendedName>
</protein>
<dbReference type="PRINTS" id="PR00237">
    <property type="entry name" value="GPCRRHODOPSN"/>
</dbReference>
<evidence type="ECO:0000313" key="14">
    <source>
        <dbReference type="Proteomes" id="UP000001593"/>
    </source>
</evidence>
<feature type="transmembrane region" description="Helical" evidence="11">
    <location>
        <begin position="242"/>
        <end position="269"/>
    </location>
</feature>
<evidence type="ECO:0000256" key="11">
    <source>
        <dbReference type="SAM" id="Phobius"/>
    </source>
</evidence>
<keyword evidence="3 11" id="KW-0812">Transmembrane</keyword>
<proteinExistence type="predicted"/>
<dbReference type="HOGENOM" id="CLU_045602_0_0_1"/>
<dbReference type="OMA" id="HITEYRV"/>
<keyword evidence="2" id="KW-1003">Cell membrane</keyword>
<keyword evidence="4 11" id="KW-1133">Transmembrane helix</keyword>
<feature type="transmembrane region" description="Helical" evidence="11">
    <location>
        <begin position="190"/>
        <end position="211"/>
    </location>
</feature>
<dbReference type="eggNOG" id="KOG3656">
    <property type="taxonomic scope" value="Eukaryota"/>
</dbReference>
<evidence type="ECO:0000256" key="7">
    <source>
        <dbReference type="ARBA" id="ARBA00023170"/>
    </source>
</evidence>
<dbReference type="EMBL" id="DS469642">
    <property type="protein sequence ID" value="EDO37659.1"/>
    <property type="molecule type" value="Genomic_DNA"/>
</dbReference>
<evidence type="ECO:0000256" key="3">
    <source>
        <dbReference type="ARBA" id="ARBA00022692"/>
    </source>
</evidence>
<feature type="transmembrane region" description="Helical" evidence="11">
    <location>
        <begin position="60"/>
        <end position="83"/>
    </location>
</feature>
<gene>
    <name evidence="13" type="ORF">NEMVEDRAFT_v1g211346</name>
</gene>
<dbReference type="STRING" id="45351.A7SF78"/>
<evidence type="ECO:0000256" key="6">
    <source>
        <dbReference type="ARBA" id="ARBA00023136"/>
    </source>
</evidence>
<dbReference type="Gene3D" id="1.20.1070.10">
    <property type="entry name" value="Rhodopsin 7-helix transmembrane proteins"/>
    <property type="match status" value="1"/>
</dbReference>
<keyword evidence="14" id="KW-1185">Reference proteome</keyword>
<feature type="domain" description="G-protein coupled receptors family 1 profile" evidence="12">
    <location>
        <begin position="40"/>
        <end position="301"/>
    </location>
</feature>
<dbReference type="OrthoDB" id="5968796at2759"/>
<accession>A7SF78</accession>
<dbReference type="GO" id="GO:0001609">
    <property type="term" value="F:G protein-coupled adenosine receptor activity"/>
    <property type="evidence" value="ECO:0000318"/>
    <property type="project" value="GO_Central"/>
</dbReference>
<dbReference type="InterPro" id="IPR000276">
    <property type="entry name" value="GPCR_Rhodpsn"/>
</dbReference>
<evidence type="ECO:0000259" key="12">
    <source>
        <dbReference type="PROSITE" id="PS50262"/>
    </source>
</evidence>
<keyword evidence="5" id="KW-0297">G-protein coupled receptor</keyword>
<name>A7SF78_NEMVE</name>
<dbReference type="AlphaFoldDB" id="A7SF78"/>
<dbReference type="PhylomeDB" id="A7SF78"/>
<dbReference type="SUPFAM" id="SSF81321">
    <property type="entry name" value="Family A G protein-coupled receptor-like"/>
    <property type="match status" value="1"/>
</dbReference>
<dbReference type="PROSITE" id="PS50262">
    <property type="entry name" value="G_PROTEIN_RECEP_F1_2"/>
    <property type="match status" value="1"/>
</dbReference>
<keyword evidence="6 11" id="KW-0472">Membrane</keyword>
<keyword evidence="9" id="KW-0807">Transducer</keyword>
<keyword evidence="8" id="KW-0325">Glycoprotein</keyword>
<feature type="transmembrane region" description="Helical" evidence="11">
    <location>
        <begin position="281"/>
        <end position="303"/>
    </location>
</feature>
<comment type="subcellular location">
    <subcellularLocation>
        <location evidence="1">Cell membrane</location>
        <topology evidence="1">Multi-pass membrane protein</topology>
    </subcellularLocation>
</comment>
<dbReference type="InParanoid" id="A7SF78"/>
<feature type="region of interest" description="Disordered" evidence="10">
    <location>
        <begin position="372"/>
        <end position="403"/>
    </location>
</feature>
<feature type="transmembrane region" description="Helical" evidence="11">
    <location>
        <begin position="142"/>
        <end position="162"/>
    </location>
</feature>
<evidence type="ECO:0000256" key="10">
    <source>
        <dbReference type="SAM" id="MobiDB-lite"/>
    </source>
</evidence>
<dbReference type="GO" id="GO:0005886">
    <property type="term" value="C:plasma membrane"/>
    <property type="evidence" value="ECO:0000318"/>
    <property type="project" value="GO_Central"/>
</dbReference>
<keyword evidence="7" id="KW-0675">Receptor</keyword>
<feature type="compositionally biased region" description="Basic and acidic residues" evidence="10">
    <location>
        <begin position="382"/>
        <end position="392"/>
    </location>
</feature>
<sequence>MDANVTIIKNRLSTREGSDSLGISIRITIVIVLFIAAVLGNGIVLILLKRFKSLRTAPNILIANLAFIDLLNVTINLPTVLTMTNNPEKSVIKGRVVSVLVHSLQYAFVLLNLFDMTLMMLDRYFVIKLGLQYKVWSTTDNAFKAVLGIWLLTLFIMIPWSLALSKIDLGDEPALVYRLVYYSVIGDFNMVARMLFNVEFLIMAFVTWYSLRSQNKVYERNLSMGKDVQGQRQVNTRRRAEVHAAITVCMTVSAYVISCAPLFVLGIMYKGRAVDFLTNEYLRWFCAIGIYISSMCNPFIYMTRCHRFNLALRLFLRDPLGASEPGEKEAANTRKNVRVAPTSEATPNTVSTTVEEQTRSNGVQANLETMGEEISMNTGSRVAKEEAPERNYDWALASPRPDI</sequence>
<evidence type="ECO:0000256" key="8">
    <source>
        <dbReference type="ARBA" id="ARBA00023180"/>
    </source>
</evidence>
<evidence type="ECO:0000256" key="2">
    <source>
        <dbReference type="ARBA" id="ARBA00022475"/>
    </source>
</evidence>
<dbReference type="KEGG" id="nve:5509172"/>
<evidence type="ECO:0000256" key="1">
    <source>
        <dbReference type="ARBA" id="ARBA00004651"/>
    </source>
</evidence>
<dbReference type="PANTHER" id="PTHR24246">
    <property type="entry name" value="OLFACTORY RECEPTOR AND ADENOSINE RECEPTOR"/>
    <property type="match status" value="1"/>
</dbReference>
<evidence type="ECO:0000256" key="4">
    <source>
        <dbReference type="ARBA" id="ARBA00022989"/>
    </source>
</evidence>
<feature type="transmembrane region" description="Helical" evidence="11">
    <location>
        <begin position="103"/>
        <end position="121"/>
    </location>
</feature>
<reference evidence="13 14" key="1">
    <citation type="journal article" date="2007" name="Science">
        <title>Sea anemone genome reveals ancestral eumetazoan gene repertoire and genomic organization.</title>
        <authorList>
            <person name="Putnam N.H."/>
            <person name="Srivastava M."/>
            <person name="Hellsten U."/>
            <person name="Dirks B."/>
            <person name="Chapman J."/>
            <person name="Salamov A."/>
            <person name="Terry A."/>
            <person name="Shapiro H."/>
            <person name="Lindquist E."/>
            <person name="Kapitonov V.V."/>
            <person name="Jurka J."/>
            <person name="Genikhovich G."/>
            <person name="Grigoriev I.V."/>
            <person name="Lucas S.M."/>
            <person name="Steele R.E."/>
            <person name="Finnerty J.R."/>
            <person name="Technau U."/>
            <person name="Martindale M.Q."/>
            <person name="Rokhsar D.S."/>
        </authorList>
    </citation>
    <scope>NUCLEOTIDE SEQUENCE [LARGE SCALE GENOMIC DNA]</scope>
    <source>
        <strain evidence="14">CH2 X CH6</strain>
    </source>
</reference>
<dbReference type="PANTHER" id="PTHR24246:SF27">
    <property type="entry name" value="ADENOSINE RECEPTOR, ISOFORM A"/>
    <property type="match status" value="1"/>
</dbReference>
<evidence type="ECO:0000256" key="5">
    <source>
        <dbReference type="ARBA" id="ARBA00023040"/>
    </source>
</evidence>
<dbReference type="GO" id="GO:0007186">
    <property type="term" value="P:G protein-coupled receptor signaling pathway"/>
    <property type="evidence" value="ECO:0000318"/>
    <property type="project" value="GO_Central"/>
</dbReference>
<organism evidence="13 14">
    <name type="scientific">Nematostella vectensis</name>
    <name type="common">Starlet sea anemone</name>
    <dbReference type="NCBI Taxonomy" id="45351"/>
    <lineage>
        <taxon>Eukaryota</taxon>
        <taxon>Metazoa</taxon>
        <taxon>Cnidaria</taxon>
        <taxon>Anthozoa</taxon>
        <taxon>Hexacorallia</taxon>
        <taxon>Actiniaria</taxon>
        <taxon>Edwardsiidae</taxon>
        <taxon>Nematostella</taxon>
    </lineage>
</organism>